<feature type="domain" description="Alpha-D-phosphohexomutase alpha/beta/alpha" evidence="10">
    <location>
        <begin position="174"/>
        <end position="255"/>
    </location>
</feature>
<dbReference type="AlphaFoldDB" id="A0A1N7DIL7"/>
<dbReference type="Pfam" id="PF02880">
    <property type="entry name" value="PGM_PMM_III"/>
    <property type="match status" value="1"/>
</dbReference>
<dbReference type="Pfam" id="PF02879">
    <property type="entry name" value="PGM_PMM_II"/>
    <property type="match status" value="1"/>
</dbReference>
<evidence type="ECO:0000259" key="10">
    <source>
        <dbReference type="Pfam" id="PF02879"/>
    </source>
</evidence>
<dbReference type="Proteomes" id="UP000186914">
    <property type="component" value="Unassembled WGS sequence"/>
</dbReference>
<evidence type="ECO:0000256" key="1">
    <source>
        <dbReference type="ARBA" id="ARBA00001946"/>
    </source>
</evidence>
<evidence type="ECO:0000256" key="3">
    <source>
        <dbReference type="ARBA" id="ARBA00022553"/>
    </source>
</evidence>
<dbReference type="RefSeq" id="WP_076431508.1">
    <property type="nucleotide sequence ID" value="NZ_FTNO01000004.1"/>
</dbReference>
<dbReference type="GO" id="GO:0000287">
    <property type="term" value="F:magnesium ion binding"/>
    <property type="evidence" value="ECO:0007669"/>
    <property type="project" value="InterPro"/>
</dbReference>
<dbReference type="InterPro" id="IPR005845">
    <property type="entry name" value="A-D-PHexomutase_a/b/a-II"/>
</dbReference>
<dbReference type="GO" id="GO:0008973">
    <property type="term" value="F:phosphopentomutase activity"/>
    <property type="evidence" value="ECO:0007669"/>
    <property type="project" value="TreeGrafter"/>
</dbReference>
<dbReference type="Gene3D" id="3.30.310.50">
    <property type="entry name" value="Alpha-D-phosphohexomutase, C-terminal domain"/>
    <property type="match status" value="1"/>
</dbReference>
<evidence type="ECO:0000256" key="5">
    <source>
        <dbReference type="ARBA" id="ARBA00022842"/>
    </source>
</evidence>
<evidence type="ECO:0000259" key="8">
    <source>
        <dbReference type="Pfam" id="PF00408"/>
    </source>
</evidence>
<feature type="domain" description="Alpha-D-phosphohexomutase alpha/beta/alpha" evidence="9">
    <location>
        <begin position="4"/>
        <end position="135"/>
    </location>
</feature>
<evidence type="ECO:0000256" key="7">
    <source>
        <dbReference type="RuleBase" id="RU004326"/>
    </source>
</evidence>
<dbReference type="PRINTS" id="PR00509">
    <property type="entry name" value="PGMPMM"/>
</dbReference>
<dbReference type="Pfam" id="PF00408">
    <property type="entry name" value="PGM_PMM_IV"/>
    <property type="match status" value="1"/>
</dbReference>
<dbReference type="GO" id="GO:0006166">
    <property type="term" value="P:purine ribonucleoside salvage"/>
    <property type="evidence" value="ECO:0007669"/>
    <property type="project" value="TreeGrafter"/>
</dbReference>
<dbReference type="InterPro" id="IPR036900">
    <property type="entry name" value="A-D-PHexomutase_C_sf"/>
</dbReference>
<keyword evidence="6" id="KW-0413">Isomerase</keyword>
<dbReference type="Gene3D" id="3.40.120.10">
    <property type="entry name" value="Alpha-D-Glucose-1,6-Bisphosphate, subunit A, domain 3"/>
    <property type="match status" value="3"/>
</dbReference>
<evidence type="ECO:0000256" key="6">
    <source>
        <dbReference type="ARBA" id="ARBA00023235"/>
    </source>
</evidence>
<keyword evidence="3" id="KW-0597">Phosphoprotein</keyword>
<keyword evidence="5 7" id="KW-0460">Magnesium</keyword>
<evidence type="ECO:0000259" key="11">
    <source>
        <dbReference type="Pfam" id="PF02880"/>
    </source>
</evidence>
<dbReference type="EMBL" id="FTNO01000004">
    <property type="protein sequence ID" value="SIR75666.1"/>
    <property type="molecule type" value="Genomic_DNA"/>
</dbReference>
<feature type="domain" description="Alpha-D-phosphohexomutase C-terminal" evidence="8">
    <location>
        <begin position="379"/>
        <end position="453"/>
    </location>
</feature>
<reference evidence="13" key="1">
    <citation type="submission" date="2017-01" db="EMBL/GenBank/DDBJ databases">
        <authorList>
            <person name="Varghese N."/>
            <person name="Submissions S."/>
        </authorList>
    </citation>
    <scope>NUCLEOTIDE SEQUENCE [LARGE SCALE GENOMIC DNA]</scope>
    <source>
        <strain evidence="13">CGMCC 1.7737</strain>
    </source>
</reference>
<evidence type="ECO:0000256" key="2">
    <source>
        <dbReference type="ARBA" id="ARBA00010231"/>
    </source>
</evidence>
<dbReference type="SUPFAM" id="SSF55957">
    <property type="entry name" value="Phosphoglucomutase, C-terminal domain"/>
    <property type="match status" value="1"/>
</dbReference>
<dbReference type="PANTHER" id="PTHR45745:SF1">
    <property type="entry name" value="PHOSPHOGLUCOMUTASE 2B-RELATED"/>
    <property type="match status" value="1"/>
</dbReference>
<name>A0A1N7DIL7_9EURY</name>
<evidence type="ECO:0000313" key="12">
    <source>
        <dbReference type="EMBL" id="SIR75666.1"/>
    </source>
</evidence>
<organism evidence="12 13">
    <name type="scientific">Haladaptatus litoreus</name>
    <dbReference type="NCBI Taxonomy" id="553468"/>
    <lineage>
        <taxon>Archaea</taxon>
        <taxon>Methanobacteriati</taxon>
        <taxon>Methanobacteriota</taxon>
        <taxon>Stenosarchaea group</taxon>
        <taxon>Halobacteria</taxon>
        <taxon>Halobacteriales</taxon>
        <taxon>Haladaptataceae</taxon>
        <taxon>Haladaptatus</taxon>
    </lineage>
</organism>
<evidence type="ECO:0000313" key="13">
    <source>
        <dbReference type="Proteomes" id="UP000186914"/>
    </source>
</evidence>
<keyword evidence="4 7" id="KW-0479">Metal-binding</keyword>
<evidence type="ECO:0000259" key="9">
    <source>
        <dbReference type="Pfam" id="PF02878"/>
    </source>
</evidence>
<dbReference type="SUPFAM" id="SSF53738">
    <property type="entry name" value="Phosphoglucomutase, first 3 domains"/>
    <property type="match status" value="3"/>
</dbReference>
<feature type="domain" description="Alpha-D-phosphohexomutase alpha/beta/alpha" evidence="11">
    <location>
        <begin position="265"/>
        <end position="370"/>
    </location>
</feature>
<dbReference type="GO" id="GO:0005975">
    <property type="term" value="P:carbohydrate metabolic process"/>
    <property type="evidence" value="ECO:0007669"/>
    <property type="project" value="InterPro"/>
</dbReference>
<dbReference type="InterPro" id="IPR005843">
    <property type="entry name" value="A-D-PHexomutase_C"/>
</dbReference>
<sequence>MDQISFGTGGWRTTLDNFTDDRIQMVGQAVATYLRETQGQTDRSVAIGYDARKRSNAAAKSLADVLSANGFDVLLTARDVPTPTVAYAVADRNLAGALIVTASHNPPEYNGVKFVPEDTASPLPSVTETIESYLEPPTSLPEAKHGSIERFDPVPAHLSRAINLTNLYFEADLSGLTIVYDAMHGSGRGITDSLLESAGAEVIRRRCERDPTFGDVAPEPNRDTLQGLATAVEANNADLGIANDGDGDRITVCTPQRGVLSGHLLFAGLYEALLSNSEMSGPAVRTVSTTFLIDRIADAYETTVYEVPVGFKWVARGRDEHNALLAGEESGGFTIKNHIGEKDGVFVALLAAAATALEPFDDRLDRLFETYGRIYADKINIDCPEEKKTSVLVALEESIPETIVGQPIVETITLDGFKLLLADGSWILIRPSGTEPKLRVYAETTNAERLTSLLTAGRELIESVIDRDPKR</sequence>
<dbReference type="Pfam" id="PF02878">
    <property type="entry name" value="PGM_PMM_I"/>
    <property type="match status" value="1"/>
</dbReference>
<accession>A0A1N7DIL7</accession>
<dbReference type="InterPro" id="IPR016066">
    <property type="entry name" value="A-D-PHexomutase_CS"/>
</dbReference>
<dbReference type="InterPro" id="IPR005844">
    <property type="entry name" value="A-D-PHexomutase_a/b/a-I"/>
</dbReference>
<evidence type="ECO:0000256" key="4">
    <source>
        <dbReference type="ARBA" id="ARBA00022723"/>
    </source>
</evidence>
<dbReference type="InterPro" id="IPR005841">
    <property type="entry name" value="Alpha-D-phosphohexomutase_SF"/>
</dbReference>
<dbReference type="PANTHER" id="PTHR45745">
    <property type="entry name" value="PHOSPHOMANNOMUTASE 45A"/>
    <property type="match status" value="1"/>
</dbReference>
<gene>
    <name evidence="12" type="ORF">SAMN05421858_3652</name>
</gene>
<dbReference type="InterPro" id="IPR005846">
    <property type="entry name" value="A-D-PHexomutase_a/b/a-III"/>
</dbReference>
<comment type="similarity">
    <text evidence="2 7">Belongs to the phosphohexose mutase family.</text>
</comment>
<protein>
    <submittedName>
        <fullName evidence="12">Phosphomannomutase</fullName>
    </submittedName>
</protein>
<comment type="cofactor">
    <cofactor evidence="1">
        <name>Mg(2+)</name>
        <dbReference type="ChEBI" id="CHEBI:18420"/>
    </cofactor>
</comment>
<dbReference type="OrthoDB" id="10363at2157"/>
<keyword evidence="13" id="KW-1185">Reference proteome</keyword>
<dbReference type="PROSITE" id="PS00710">
    <property type="entry name" value="PGM_PMM"/>
    <property type="match status" value="1"/>
</dbReference>
<dbReference type="InterPro" id="IPR016055">
    <property type="entry name" value="A-D-PHexomutase_a/b/a-I/II/III"/>
</dbReference>
<proteinExistence type="inferred from homology"/>